<dbReference type="Pfam" id="PF00918">
    <property type="entry name" value="Gastrin"/>
    <property type="match status" value="1"/>
</dbReference>
<dbReference type="PROSITE" id="PS00259">
    <property type="entry name" value="GASTRIN"/>
    <property type="match status" value="1"/>
</dbReference>
<keyword evidence="4" id="KW-0765">Sulfation</keyword>
<dbReference type="InterPro" id="IPR013152">
    <property type="entry name" value="Gastrin/cholecystokinin_CS"/>
</dbReference>
<dbReference type="GO" id="GO:0007586">
    <property type="term" value="P:digestion"/>
    <property type="evidence" value="ECO:0007669"/>
    <property type="project" value="InterPro"/>
</dbReference>
<evidence type="ECO:0000256" key="4">
    <source>
        <dbReference type="ARBA" id="ARBA00022641"/>
    </source>
</evidence>
<dbReference type="SMART" id="SM00029">
    <property type="entry name" value="GASTRIN"/>
    <property type="match status" value="1"/>
</dbReference>
<evidence type="ECO:0000259" key="9">
    <source>
        <dbReference type="Pfam" id="PF00918"/>
    </source>
</evidence>
<dbReference type="AlphaFoldDB" id="A0A8T0AY40"/>
<dbReference type="InterPro" id="IPR001651">
    <property type="entry name" value="Gastrin/CCK"/>
</dbReference>
<feature type="region of interest" description="Disordered" evidence="8">
    <location>
        <begin position="79"/>
        <end position="117"/>
    </location>
</feature>
<comment type="similarity">
    <text evidence="2 7">Belongs to the gastrin/cholecystokinin family.</text>
</comment>
<evidence type="ECO:0000256" key="8">
    <source>
        <dbReference type="SAM" id="MobiDB-lite"/>
    </source>
</evidence>
<evidence type="ECO:0000256" key="7">
    <source>
        <dbReference type="RuleBase" id="RU004362"/>
    </source>
</evidence>
<evidence type="ECO:0000313" key="10">
    <source>
        <dbReference type="EMBL" id="KAF7698415.1"/>
    </source>
</evidence>
<dbReference type="EMBL" id="JABFDY010000014">
    <property type="protein sequence ID" value="KAF7698415.1"/>
    <property type="molecule type" value="Genomic_DNA"/>
</dbReference>
<evidence type="ECO:0000256" key="5">
    <source>
        <dbReference type="ARBA" id="ARBA00022685"/>
    </source>
</evidence>
<reference evidence="10" key="1">
    <citation type="submission" date="2020-08" db="EMBL/GenBank/DDBJ databases">
        <title>Chromosome-level assembly of Southern catfish (Silurus meridionalis) provides insights into visual adaptation to the nocturnal and benthic lifestyles.</title>
        <authorList>
            <person name="Zhang Y."/>
            <person name="Wang D."/>
            <person name="Peng Z."/>
        </authorList>
    </citation>
    <scope>NUCLEOTIDE SEQUENCE</scope>
    <source>
        <strain evidence="10">SWU-2019-XX</strain>
        <tissue evidence="10">Muscle</tissue>
    </source>
</reference>
<proteinExistence type="inferred from homology"/>
<keyword evidence="11" id="KW-1185">Reference proteome</keyword>
<comment type="subcellular location">
    <subcellularLocation>
        <location evidence="1 7">Secreted</location>
    </subcellularLocation>
</comment>
<dbReference type="GO" id="GO:0005615">
    <property type="term" value="C:extracellular space"/>
    <property type="evidence" value="ECO:0007669"/>
    <property type="project" value="TreeGrafter"/>
</dbReference>
<keyword evidence="6" id="KW-0027">Amidation</keyword>
<evidence type="ECO:0000256" key="6">
    <source>
        <dbReference type="ARBA" id="ARBA00022815"/>
    </source>
</evidence>
<dbReference type="PANTHER" id="PTHR10786">
    <property type="entry name" value="CHOLECYSTOKININ"/>
    <property type="match status" value="1"/>
</dbReference>
<dbReference type="GO" id="GO:0005184">
    <property type="term" value="F:neuropeptide hormone activity"/>
    <property type="evidence" value="ECO:0007669"/>
    <property type="project" value="InterPro"/>
</dbReference>
<comment type="caution">
    <text evidence="10">The sequence shown here is derived from an EMBL/GenBank/DDBJ whole genome shotgun (WGS) entry which is preliminary data.</text>
</comment>
<sequence length="178" mass="19652">MLPGKIALKPNGVLSRIQSSLTEPVSSCHGTYNRLNAKRSKISISVRVNIWLSGIGAVTCKPDFLKGKVSELGRLSQTENMQQEVLASRTRSSPAQEENNALPSQMDSSMNAGHDANPRANLNELLARLISRKGSVRRNSMANSKASALSTNHRIKDRDYLGWMDFGRRSAEEYDYSS</sequence>
<feature type="compositionally biased region" description="Polar residues" evidence="8">
    <location>
        <begin position="79"/>
        <end position="111"/>
    </location>
</feature>
<name>A0A8T0AY40_SILME</name>
<accession>A0A8T0AY40</accession>
<organism evidence="10 11">
    <name type="scientific">Silurus meridionalis</name>
    <name type="common">Southern catfish</name>
    <name type="synonym">Silurus soldatovi meridionalis</name>
    <dbReference type="NCBI Taxonomy" id="175797"/>
    <lineage>
        <taxon>Eukaryota</taxon>
        <taxon>Metazoa</taxon>
        <taxon>Chordata</taxon>
        <taxon>Craniata</taxon>
        <taxon>Vertebrata</taxon>
        <taxon>Euteleostomi</taxon>
        <taxon>Actinopterygii</taxon>
        <taxon>Neopterygii</taxon>
        <taxon>Teleostei</taxon>
        <taxon>Ostariophysi</taxon>
        <taxon>Siluriformes</taxon>
        <taxon>Siluridae</taxon>
        <taxon>Silurus</taxon>
    </lineage>
</organism>
<evidence type="ECO:0000313" key="11">
    <source>
        <dbReference type="Proteomes" id="UP000606274"/>
    </source>
</evidence>
<evidence type="ECO:0000256" key="1">
    <source>
        <dbReference type="ARBA" id="ARBA00004613"/>
    </source>
</evidence>
<keyword evidence="3" id="KW-0964">Secreted</keyword>
<feature type="domain" description="Gastrin/cholecystokinin peptide hormone" evidence="9">
    <location>
        <begin position="76"/>
        <end position="178"/>
    </location>
</feature>
<keyword evidence="5" id="KW-0165">Cleavage on pair of basic residues</keyword>
<dbReference type="InterPro" id="IPR015499">
    <property type="entry name" value="CCK-like"/>
</dbReference>
<dbReference type="PANTHER" id="PTHR10786:SF0">
    <property type="entry name" value="CHOLECYSTOKININ"/>
    <property type="match status" value="1"/>
</dbReference>
<evidence type="ECO:0000256" key="3">
    <source>
        <dbReference type="ARBA" id="ARBA00022525"/>
    </source>
</evidence>
<protein>
    <recommendedName>
        <fullName evidence="9">Gastrin/cholecystokinin peptide hormone domain-containing protein</fullName>
    </recommendedName>
</protein>
<evidence type="ECO:0000256" key="2">
    <source>
        <dbReference type="ARBA" id="ARBA00006273"/>
    </source>
</evidence>
<dbReference type="Proteomes" id="UP000606274">
    <property type="component" value="Unassembled WGS sequence"/>
</dbReference>
<gene>
    <name evidence="10" type="ORF">HF521_004925</name>
</gene>
<dbReference type="GO" id="GO:0030424">
    <property type="term" value="C:axon"/>
    <property type="evidence" value="ECO:0007669"/>
    <property type="project" value="TreeGrafter"/>
</dbReference>